<sequence length="210" mass="23326">MADNSFIKDKATGALTCRNCGTEPRYSIKNKESKPALMCPTCSPERFSAPVQREKPLDLKPHVSSEISRRQATGTCPTCNAQLGSEDGECPIHGSNLNNLSSTRTNFNVSSDYAATGRLGPNSTLGDFRHFAQFNGGVVHAQGKTCPWSVCSPEKIDHKDRVIVHWDARDSEQKNPNHRRFVPKLMVRTHRSSGVFRSDENVREETQTPL</sequence>
<accession>A0A6J5NCZ9</accession>
<evidence type="ECO:0000313" key="1">
    <source>
        <dbReference type="EMBL" id="CAB4153339.1"/>
    </source>
</evidence>
<reference evidence="1" key="1">
    <citation type="submission" date="2020-04" db="EMBL/GenBank/DDBJ databases">
        <authorList>
            <person name="Chiriac C."/>
            <person name="Salcher M."/>
            <person name="Ghai R."/>
            <person name="Kavagutti S V."/>
        </authorList>
    </citation>
    <scope>NUCLEOTIDE SEQUENCE</scope>
</reference>
<organism evidence="1">
    <name type="scientific">uncultured Caudovirales phage</name>
    <dbReference type="NCBI Taxonomy" id="2100421"/>
    <lineage>
        <taxon>Viruses</taxon>
        <taxon>Duplodnaviria</taxon>
        <taxon>Heunggongvirae</taxon>
        <taxon>Uroviricota</taxon>
        <taxon>Caudoviricetes</taxon>
        <taxon>Peduoviridae</taxon>
        <taxon>Maltschvirus</taxon>
        <taxon>Maltschvirus maltsch</taxon>
    </lineage>
</organism>
<protein>
    <submittedName>
        <fullName evidence="1">Uncharacterized protein</fullName>
    </submittedName>
</protein>
<dbReference type="EMBL" id="LR796586">
    <property type="protein sequence ID" value="CAB4153339.1"/>
    <property type="molecule type" value="Genomic_DNA"/>
</dbReference>
<gene>
    <name evidence="1" type="ORF">UFOVP621_115</name>
</gene>
<proteinExistence type="predicted"/>
<name>A0A6J5NCZ9_9CAUD</name>